<evidence type="ECO:0000313" key="2">
    <source>
        <dbReference type="EMBL" id="ABI75972.1"/>
    </source>
</evidence>
<dbReference type="InterPro" id="IPR042047">
    <property type="entry name" value="SleB_dom1"/>
</dbReference>
<sequence>MLRFLKPGRASVFRVNGLREKLTRWWLGMTDQEQRDVFIRGGMIAVVAVTASVSLPAIAEQQAGLRADAEFRAEAERLALYEDGGLAVRTASHTPSLMDSPWLRTVEYTLKRDIDSSMSRYAMRDRDGAALASLASFRPEQIQRAETIDAELMCMAQAVYYESAWEPLNGQLAVAEVISNRVRDHRYPDSVCGVVFQGATRTTGCQFTFTCDGSMDRNKPAGEAWERAQRIAAHVLMDLNEDRTGGATHYHATYVDPVWNSGLVKTEQVGLHIFYRFPRGAEWASVERNFEARKRQTELRLAELDATKEADMAALDEGLLFADASTAADDGYYTITPTVAPAGVTTSTRTVSTPAPRLMSIQTVKKAPEVAPVQADVAPQAEAVEAVPEPVVVDEYLARQLEAARAAAE</sequence>
<gene>
    <name evidence="2" type="ordered locus">HNE_0687</name>
</gene>
<evidence type="ECO:0000259" key="1">
    <source>
        <dbReference type="Pfam" id="PF07486"/>
    </source>
</evidence>
<evidence type="ECO:0000313" key="3">
    <source>
        <dbReference type="Proteomes" id="UP000001959"/>
    </source>
</evidence>
<feature type="domain" description="Cell wall hydrolase SleB" evidence="1">
    <location>
        <begin position="166"/>
        <end position="275"/>
    </location>
</feature>
<dbReference type="Pfam" id="PF07486">
    <property type="entry name" value="Hydrolase_2"/>
    <property type="match status" value="1"/>
</dbReference>
<dbReference type="GO" id="GO:0016787">
    <property type="term" value="F:hydrolase activity"/>
    <property type="evidence" value="ECO:0007669"/>
    <property type="project" value="UniProtKB-KW"/>
</dbReference>
<keyword evidence="3" id="KW-1185">Reference proteome</keyword>
<keyword evidence="2" id="KW-0378">Hydrolase</keyword>
<proteinExistence type="predicted"/>
<dbReference type="eggNOG" id="COG3773">
    <property type="taxonomic scope" value="Bacteria"/>
</dbReference>
<accession>Q0C4C7</accession>
<dbReference type="EMBL" id="CP000158">
    <property type="protein sequence ID" value="ABI75972.1"/>
    <property type="molecule type" value="Genomic_DNA"/>
</dbReference>
<dbReference type="InterPro" id="IPR011105">
    <property type="entry name" value="Cell_wall_hydrolase_SleB"/>
</dbReference>
<dbReference type="STRING" id="228405.HNE_0687"/>
<dbReference type="KEGG" id="hne:HNE_0687"/>
<dbReference type="HOGENOM" id="CLU_672287_0_0_5"/>
<reference evidence="2 3" key="1">
    <citation type="journal article" date="2006" name="J. Bacteriol.">
        <title>Comparative genomic evidence for a close relationship between the dimorphic prosthecate bacteria Hyphomonas neptunium and Caulobacter crescentus.</title>
        <authorList>
            <person name="Badger J.H."/>
            <person name="Hoover T.R."/>
            <person name="Brun Y.V."/>
            <person name="Weiner R.M."/>
            <person name="Laub M.T."/>
            <person name="Alexandre G."/>
            <person name="Mrazek J."/>
            <person name="Ren Q."/>
            <person name="Paulsen I.T."/>
            <person name="Nelson K.E."/>
            <person name="Khouri H.M."/>
            <person name="Radune D."/>
            <person name="Sosa J."/>
            <person name="Dodson R.J."/>
            <person name="Sullivan S.A."/>
            <person name="Rosovitz M.J."/>
            <person name="Madupu R."/>
            <person name="Brinkac L.M."/>
            <person name="Durkin A.S."/>
            <person name="Daugherty S.C."/>
            <person name="Kothari S.P."/>
            <person name="Giglio M.G."/>
            <person name="Zhou L."/>
            <person name="Haft D.H."/>
            <person name="Selengut J.D."/>
            <person name="Davidsen T.M."/>
            <person name="Yang Q."/>
            <person name="Zafar N."/>
            <person name="Ward N.L."/>
        </authorList>
    </citation>
    <scope>NUCLEOTIDE SEQUENCE [LARGE SCALE GENOMIC DNA]</scope>
    <source>
        <strain evidence="2 3">ATCC 15444</strain>
    </source>
</reference>
<dbReference type="AlphaFoldDB" id="Q0C4C7"/>
<protein>
    <submittedName>
        <fullName evidence="2">Putative hydrolase domain protein</fullName>
    </submittedName>
</protein>
<dbReference type="Proteomes" id="UP000001959">
    <property type="component" value="Chromosome"/>
</dbReference>
<organism evidence="2 3">
    <name type="scientific">Hyphomonas neptunium (strain ATCC 15444)</name>
    <dbReference type="NCBI Taxonomy" id="228405"/>
    <lineage>
        <taxon>Bacteria</taxon>
        <taxon>Pseudomonadati</taxon>
        <taxon>Pseudomonadota</taxon>
        <taxon>Alphaproteobacteria</taxon>
        <taxon>Hyphomonadales</taxon>
        <taxon>Hyphomonadaceae</taxon>
        <taxon>Hyphomonas</taxon>
    </lineage>
</organism>
<name>Q0C4C7_HYPNA</name>
<dbReference type="Gene3D" id="1.10.10.2520">
    <property type="entry name" value="Cell wall hydrolase SleB, domain 1"/>
    <property type="match status" value="1"/>
</dbReference>